<evidence type="ECO:0000313" key="3">
    <source>
        <dbReference type="EMBL" id="SNT31279.1"/>
    </source>
</evidence>
<feature type="signal peptide" evidence="1">
    <location>
        <begin position="1"/>
        <end position="23"/>
    </location>
</feature>
<keyword evidence="1" id="KW-0732">Signal</keyword>
<reference evidence="3 4" key="1">
    <citation type="submission" date="2017-06" db="EMBL/GenBank/DDBJ databases">
        <authorList>
            <person name="Kim H.J."/>
            <person name="Triplett B.A."/>
        </authorList>
    </citation>
    <scope>NUCLEOTIDE SEQUENCE [LARGE SCALE GENOMIC DNA]</scope>
    <source>
        <strain evidence="3 4">DSM 18704</strain>
    </source>
</reference>
<dbReference type="Gene3D" id="3.30.1370.120">
    <property type="match status" value="1"/>
</dbReference>
<sequence>MKGKTWVAGTALAVMLGGLHAWAQVEPADEKAKAAGDKSKSVEWGYAKPSVDSTQTFYLRNIGVLPDSNEVVNALRNILQPSSKMFLVPSQNAIVITTTPDQLALAQKLLKDLDRPKSIYHLTYTITESDSGKRIGVQHFSELVASGGRTTTKQGSKIPIITGTYTAGASAQQQATYLDVGINIDASVDELANGVRLKSKIEQSSVAEDRSSVGPQDPVIRQTVIEGTSILTVGKPQILGSVDVAGSTRHLDVEVVLEPVK</sequence>
<dbReference type="Proteomes" id="UP000198356">
    <property type="component" value="Unassembled WGS sequence"/>
</dbReference>
<name>A0A239LNL9_9BACT</name>
<dbReference type="Pfam" id="PF03958">
    <property type="entry name" value="Secretin_N"/>
    <property type="match status" value="1"/>
</dbReference>
<dbReference type="AlphaFoldDB" id="A0A239LNL9"/>
<dbReference type="InterPro" id="IPR038591">
    <property type="entry name" value="NolW-like_sf"/>
</dbReference>
<evidence type="ECO:0000259" key="2">
    <source>
        <dbReference type="Pfam" id="PF03958"/>
    </source>
</evidence>
<accession>A0A239LNL9</accession>
<dbReference type="RefSeq" id="WP_089409736.1">
    <property type="nucleotide sequence ID" value="NZ_FZOU01000007.1"/>
</dbReference>
<organism evidence="3 4">
    <name type="scientific">Granulicella rosea</name>
    <dbReference type="NCBI Taxonomy" id="474952"/>
    <lineage>
        <taxon>Bacteria</taxon>
        <taxon>Pseudomonadati</taxon>
        <taxon>Acidobacteriota</taxon>
        <taxon>Terriglobia</taxon>
        <taxon>Terriglobales</taxon>
        <taxon>Acidobacteriaceae</taxon>
        <taxon>Granulicella</taxon>
    </lineage>
</organism>
<evidence type="ECO:0000256" key="1">
    <source>
        <dbReference type="SAM" id="SignalP"/>
    </source>
</evidence>
<proteinExistence type="predicted"/>
<dbReference type="InterPro" id="IPR005644">
    <property type="entry name" value="NolW-like"/>
</dbReference>
<feature type="domain" description="NolW-like" evidence="2">
    <location>
        <begin position="55"/>
        <end position="118"/>
    </location>
</feature>
<protein>
    <submittedName>
        <fullName evidence="3">Type II/III secretion system short domain-containing protein</fullName>
    </submittedName>
</protein>
<feature type="chain" id="PRO_5012602299" evidence="1">
    <location>
        <begin position="24"/>
        <end position="261"/>
    </location>
</feature>
<dbReference type="EMBL" id="FZOU01000007">
    <property type="protein sequence ID" value="SNT31279.1"/>
    <property type="molecule type" value="Genomic_DNA"/>
</dbReference>
<dbReference type="OrthoDB" id="119128at2"/>
<keyword evidence="4" id="KW-1185">Reference proteome</keyword>
<evidence type="ECO:0000313" key="4">
    <source>
        <dbReference type="Proteomes" id="UP000198356"/>
    </source>
</evidence>
<gene>
    <name evidence="3" type="ORF">SAMN05421770_107119</name>
</gene>